<dbReference type="HOGENOM" id="CLU_3051956_0_0_1"/>
<dbReference type="OrthoDB" id="3349377at2759"/>
<dbReference type="AlphaFoldDB" id="A0A0D0B108"/>
<sequence length="54" mass="5573">MSGSSNGSSAAIGVLFRVFCVLGSSFPMLILLGPSWVLARSNIYNISSLPPGNS</sequence>
<dbReference type="InParanoid" id="A0A0D0B108"/>
<accession>A0A0D0B108</accession>
<proteinExistence type="predicted"/>
<dbReference type="Proteomes" id="UP000054485">
    <property type="component" value="Unassembled WGS sequence"/>
</dbReference>
<reference evidence="2" key="2">
    <citation type="submission" date="2015-01" db="EMBL/GenBank/DDBJ databases">
        <title>Evolutionary Origins and Diversification of the Mycorrhizal Mutualists.</title>
        <authorList>
            <consortium name="DOE Joint Genome Institute"/>
            <consortium name="Mycorrhizal Genomics Consortium"/>
            <person name="Kohler A."/>
            <person name="Kuo A."/>
            <person name="Nagy L.G."/>
            <person name="Floudas D."/>
            <person name="Copeland A."/>
            <person name="Barry K.W."/>
            <person name="Cichocki N."/>
            <person name="Veneault-Fourrey C."/>
            <person name="LaButti K."/>
            <person name="Lindquist E.A."/>
            <person name="Lipzen A."/>
            <person name="Lundell T."/>
            <person name="Morin E."/>
            <person name="Murat C."/>
            <person name="Riley R."/>
            <person name="Ohm R."/>
            <person name="Sun H."/>
            <person name="Tunlid A."/>
            <person name="Henrissat B."/>
            <person name="Grigoriev I.V."/>
            <person name="Hibbett D.S."/>
            <person name="Martin F."/>
        </authorList>
    </citation>
    <scope>NUCLEOTIDE SEQUENCE [LARGE SCALE GENOMIC DNA]</scope>
    <source>
        <strain evidence="2">UH-Slu-Lm8-n1</strain>
    </source>
</reference>
<name>A0A0D0B108_9AGAM</name>
<keyword evidence="2" id="KW-1185">Reference proteome</keyword>
<protein>
    <submittedName>
        <fullName evidence="1">Uncharacterized protein</fullName>
    </submittedName>
</protein>
<evidence type="ECO:0000313" key="2">
    <source>
        <dbReference type="Proteomes" id="UP000054485"/>
    </source>
</evidence>
<evidence type="ECO:0000313" key="1">
    <source>
        <dbReference type="EMBL" id="KIK47641.1"/>
    </source>
</evidence>
<reference evidence="1 2" key="1">
    <citation type="submission" date="2014-04" db="EMBL/GenBank/DDBJ databases">
        <authorList>
            <consortium name="DOE Joint Genome Institute"/>
            <person name="Kuo A."/>
            <person name="Ruytinx J."/>
            <person name="Rineau F."/>
            <person name="Colpaert J."/>
            <person name="Kohler A."/>
            <person name="Nagy L.G."/>
            <person name="Floudas D."/>
            <person name="Copeland A."/>
            <person name="Barry K.W."/>
            <person name="Cichocki N."/>
            <person name="Veneault-Fourrey C."/>
            <person name="LaButti K."/>
            <person name="Lindquist E.A."/>
            <person name="Lipzen A."/>
            <person name="Lundell T."/>
            <person name="Morin E."/>
            <person name="Murat C."/>
            <person name="Sun H."/>
            <person name="Tunlid A."/>
            <person name="Henrissat B."/>
            <person name="Grigoriev I.V."/>
            <person name="Hibbett D.S."/>
            <person name="Martin F."/>
            <person name="Nordberg H.P."/>
            <person name="Cantor M.N."/>
            <person name="Hua S.X."/>
        </authorList>
    </citation>
    <scope>NUCLEOTIDE SEQUENCE [LARGE SCALE GENOMIC DNA]</scope>
    <source>
        <strain evidence="1 2">UH-Slu-Lm8-n1</strain>
    </source>
</reference>
<organism evidence="1 2">
    <name type="scientific">Suillus luteus UH-Slu-Lm8-n1</name>
    <dbReference type="NCBI Taxonomy" id="930992"/>
    <lineage>
        <taxon>Eukaryota</taxon>
        <taxon>Fungi</taxon>
        <taxon>Dikarya</taxon>
        <taxon>Basidiomycota</taxon>
        <taxon>Agaricomycotina</taxon>
        <taxon>Agaricomycetes</taxon>
        <taxon>Agaricomycetidae</taxon>
        <taxon>Boletales</taxon>
        <taxon>Suillineae</taxon>
        <taxon>Suillaceae</taxon>
        <taxon>Suillus</taxon>
    </lineage>
</organism>
<gene>
    <name evidence="1" type="ORF">CY34DRAFT_799163</name>
</gene>
<dbReference type="EMBL" id="KN835145">
    <property type="protein sequence ID" value="KIK47641.1"/>
    <property type="molecule type" value="Genomic_DNA"/>
</dbReference>